<sequence>MNSDKILDFITSFSSPPSSYFQRKSVTDPKLREKLNLFRLQLNQILTKLKLEKCDSLIFPLHQRRYKDITYKHGLSQRHQKFWKATQQLIKQQKKINESTFLDGLNKIAEGLTKSTSSFEYTKEGITFAGVQFIQRILQLDKLRILCIRAINLYMGYIELGHYLIFILMLVAMAAELSTEANRQILILHKIYDSIGGLLHSVDERFPSNSEALPYESKQIKSNAISNEVELILKLVNSPTWDEAEIVQKYREEMGLV</sequence>
<proteinExistence type="predicted"/>
<dbReference type="WBParaSite" id="ES5_v2.g22609.t1">
    <property type="protein sequence ID" value="ES5_v2.g22609.t1"/>
    <property type="gene ID" value="ES5_v2.g22609"/>
</dbReference>
<dbReference type="Proteomes" id="UP000887579">
    <property type="component" value="Unplaced"/>
</dbReference>
<organism evidence="1 2">
    <name type="scientific">Panagrolaimus sp. ES5</name>
    <dbReference type="NCBI Taxonomy" id="591445"/>
    <lineage>
        <taxon>Eukaryota</taxon>
        <taxon>Metazoa</taxon>
        <taxon>Ecdysozoa</taxon>
        <taxon>Nematoda</taxon>
        <taxon>Chromadorea</taxon>
        <taxon>Rhabditida</taxon>
        <taxon>Tylenchina</taxon>
        <taxon>Panagrolaimomorpha</taxon>
        <taxon>Panagrolaimoidea</taxon>
        <taxon>Panagrolaimidae</taxon>
        <taxon>Panagrolaimus</taxon>
    </lineage>
</organism>
<accession>A0AC34FYN6</accession>
<evidence type="ECO:0000313" key="2">
    <source>
        <dbReference type="WBParaSite" id="ES5_v2.g22609.t1"/>
    </source>
</evidence>
<evidence type="ECO:0000313" key="1">
    <source>
        <dbReference type="Proteomes" id="UP000887579"/>
    </source>
</evidence>
<protein>
    <submittedName>
        <fullName evidence="2">Nucleolus and neural progenitor protein-like N-terminal domain-containing protein</fullName>
    </submittedName>
</protein>
<name>A0AC34FYN6_9BILA</name>
<reference evidence="2" key="1">
    <citation type="submission" date="2022-11" db="UniProtKB">
        <authorList>
            <consortium name="WormBaseParasite"/>
        </authorList>
    </citation>
    <scope>IDENTIFICATION</scope>
</reference>